<protein>
    <submittedName>
        <fullName evidence="1">Uncharacterized protein</fullName>
    </submittedName>
</protein>
<reference evidence="1 2" key="1">
    <citation type="submission" date="2016-07" db="EMBL/GenBank/DDBJ databases">
        <title>Multiple horizontal gene transfer events from other fungi enriched the ability of initially mycotrophic Trichoderma (Ascomycota) to feed on dead plant biomass.</title>
        <authorList>
            <consortium name="DOE Joint Genome Institute"/>
            <person name="Aerts A."/>
            <person name="Atanasova L."/>
            <person name="Chenthamara K."/>
            <person name="Zhang J."/>
            <person name="Grujic M."/>
            <person name="Henrissat B."/>
            <person name="Kuo A."/>
            <person name="Salamov A."/>
            <person name="Lipzen A."/>
            <person name="Labutti K."/>
            <person name="Barry K."/>
            <person name="Miao Y."/>
            <person name="Rahimi M.J."/>
            <person name="Shen Q."/>
            <person name="Grigoriev I.V."/>
            <person name="Kubicek C.P."/>
            <person name="Druzhinina I.S."/>
        </authorList>
    </citation>
    <scope>NUCLEOTIDE SEQUENCE [LARGE SCALE GENOMIC DNA]</scope>
    <source>
        <strain evidence="1 2">CBS 226.95</strain>
    </source>
</reference>
<evidence type="ECO:0000313" key="2">
    <source>
        <dbReference type="Proteomes" id="UP000241690"/>
    </source>
</evidence>
<dbReference type="RefSeq" id="XP_024768348.1">
    <property type="nucleotide sequence ID" value="XM_024914319.1"/>
</dbReference>
<dbReference type="GeneID" id="36622884"/>
<dbReference type="AlphaFoldDB" id="A0A2T3ZV24"/>
<evidence type="ECO:0000313" key="1">
    <source>
        <dbReference type="EMBL" id="PTB48671.1"/>
    </source>
</evidence>
<gene>
    <name evidence="1" type="ORF">M431DRAFT_323473</name>
</gene>
<sequence length="93" mass="10276">MSRPTTKSIRLLPHTVSGGLTGMLYAVLTLKVDVPTSPPKVFRRGFYLRSVPIHETAGSHSLASELPLSPLGLSELSKYLMQIMEYYLALQDT</sequence>
<proteinExistence type="predicted"/>
<organism evidence="1 2">
    <name type="scientific">Trichoderma harzianum CBS 226.95</name>
    <dbReference type="NCBI Taxonomy" id="983964"/>
    <lineage>
        <taxon>Eukaryota</taxon>
        <taxon>Fungi</taxon>
        <taxon>Dikarya</taxon>
        <taxon>Ascomycota</taxon>
        <taxon>Pezizomycotina</taxon>
        <taxon>Sordariomycetes</taxon>
        <taxon>Hypocreomycetidae</taxon>
        <taxon>Hypocreales</taxon>
        <taxon>Hypocreaceae</taxon>
        <taxon>Trichoderma</taxon>
    </lineage>
</organism>
<dbReference type="Proteomes" id="UP000241690">
    <property type="component" value="Unassembled WGS sequence"/>
</dbReference>
<name>A0A2T3ZV24_TRIHA</name>
<keyword evidence="2" id="KW-1185">Reference proteome</keyword>
<accession>A0A2T3ZV24</accession>
<dbReference type="EMBL" id="KZ679697">
    <property type="protein sequence ID" value="PTB48671.1"/>
    <property type="molecule type" value="Genomic_DNA"/>
</dbReference>